<dbReference type="SUPFAM" id="SSF53335">
    <property type="entry name" value="S-adenosyl-L-methionine-dependent methyltransferases"/>
    <property type="match status" value="1"/>
</dbReference>
<organism evidence="3 4">
    <name type="scientific">Tannerella forsythia</name>
    <name type="common">Bacteroides forsythus</name>
    <dbReference type="NCBI Taxonomy" id="28112"/>
    <lineage>
        <taxon>Bacteria</taxon>
        <taxon>Pseudomonadati</taxon>
        <taxon>Bacteroidota</taxon>
        <taxon>Bacteroidia</taxon>
        <taxon>Bacteroidales</taxon>
        <taxon>Tannerellaceae</taxon>
        <taxon>Tannerella</taxon>
    </lineage>
</organism>
<gene>
    <name evidence="3" type="ORF">EII40_06200</name>
</gene>
<dbReference type="EMBL" id="RQYS01000022">
    <property type="protein sequence ID" value="RRD61450.1"/>
    <property type="molecule type" value="Genomic_DNA"/>
</dbReference>
<dbReference type="GO" id="GO:0009307">
    <property type="term" value="P:DNA restriction-modification system"/>
    <property type="evidence" value="ECO:0007669"/>
    <property type="project" value="UniProtKB-KW"/>
</dbReference>
<accession>A0A3P1XTR7</accession>
<protein>
    <submittedName>
        <fullName evidence="3">Uncharacterized protein</fullName>
    </submittedName>
</protein>
<dbReference type="Proteomes" id="UP000278609">
    <property type="component" value="Unassembled WGS sequence"/>
</dbReference>
<evidence type="ECO:0000313" key="3">
    <source>
        <dbReference type="EMBL" id="RRD61450.1"/>
    </source>
</evidence>
<comment type="caution">
    <text evidence="3">The sequence shown here is derived from an EMBL/GenBank/DDBJ whole genome shotgun (WGS) entry which is preliminary data.</text>
</comment>
<proteinExistence type="inferred from homology"/>
<dbReference type="InterPro" id="IPR029063">
    <property type="entry name" value="SAM-dependent_MTases_sf"/>
</dbReference>
<sequence length="106" mass="12040">MKKVWTLADVITAAGVGFTDYIIQLTYLLFLKMDDEKVTLGFESTIPKSYGRQELISLNGLDLLLHYEETLKILSMQNDLIGTIFTKAHNKIEQPVLLKNHSETNP</sequence>
<evidence type="ECO:0000256" key="1">
    <source>
        <dbReference type="ARBA" id="ARBA00006594"/>
    </source>
</evidence>
<keyword evidence="2" id="KW-0680">Restriction system</keyword>
<evidence type="ECO:0000313" key="4">
    <source>
        <dbReference type="Proteomes" id="UP000278609"/>
    </source>
</evidence>
<reference evidence="3 4" key="1">
    <citation type="submission" date="2018-11" db="EMBL/GenBank/DDBJ databases">
        <title>Genomes From Bacteria Associated with the Canine Oral Cavity: a Test Case for Automated Genome-Based Taxonomic Assignment.</title>
        <authorList>
            <person name="Coil D.A."/>
            <person name="Jospin G."/>
            <person name="Darling A.E."/>
            <person name="Wallis C."/>
            <person name="Davis I.J."/>
            <person name="Harris S."/>
            <person name="Eisen J.A."/>
            <person name="Holcombe L.J."/>
            <person name="O'Flynn C."/>
        </authorList>
    </citation>
    <scope>NUCLEOTIDE SEQUENCE [LARGE SCALE GENOMIC DNA]</scope>
    <source>
        <strain evidence="3 4">OH2617_COT-023</strain>
    </source>
</reference>
<evidence type="ECO:0000256" key="2">
    <source>
        <dbReference type="ARBA" id="ARBA00022747"/>
    </source>
</evidence>
<dbReference type="Gene3D" id="1.20.1260.30">
    <property type="match status" value="1"/>
</dbReference>
<comment type="similarity">
    <text evidence="1">Belongs to the N(4)/N(6)-methyltransferase family.</text>
</comment>
<dbReference type="InterPro" id="IPR038333">
    <property type="entry name" value="T1MK-like_N_sf"/>
</dbReference>
<name>A0A3P1XTR7_TANFO</name>
<dbReference type="AlphaFoldDB" id="A0A3P1XTR7"/>
<dbReference type="OrthoDB" id="9814572at2"/>